<dbReference type="PANTHER" id="PTHR43400:SF12">
    <property type="entry name" value="FUMARATE REDUCTASE"/>
    <property type="match status" value="1"/>
</dbReference>
<dbReference type="InterPro" id="IPR010960">
    <property type="entry name" value="Flavocytochrome_c"/>
</dbReference>
<reference evidence="6 7" key="1">
    <citation type="journal article" date="2024" name="Commun. Biol.">
        <title>Comparative genomic analysis of thermophilic fungi reveals convergent evolutionary adaptations and gene losses.</title>
        <authorList>
            <person name="Steindorff A.S."/>
            <person name="Aguilar-Pontes M.V."/>
            <person name="Robinson A.J."/>
            <person name="Andreopoulos B."/>
            <person name="LaButti K."/>
            <person name="Kuo A."/>
            <person name="Mondo S."/>
            <person name="Riley R."/>
            <person name="Otillar R."/>
            <person name="Haridas S."/>
            <person name="Lipzen A."/>
            <person name="Grimwood J."/>
            <person name="Schmutz J."/>
            <person name="Clum A."/>
            <person name="Reid I.D."/>
            <person name="Moisan M.C."/>
            <person name="Butler G."/>
            <person name="Nguyen T.T.M."/>
            <person name="Dewar K."/>
            <person name="Conant G."/>
            <person name="Drula E."/>
            <person name="Henrissat B."/>
            <person name="Hansel C."/>
            <person name="Singer S."/>
            <person name="Hutchinson M.I."/>
            <person name="de Vries R.P."/>
            <person name="Natvig D.O."/>
            <person name="Powell A.J."/>
            <person name="Tsang A."/>
            <person name="Grigoriev I.V."/>
        </authorList>
    </citation>
    <scope>NUCLEOTIDE SEQUENCE [LARGE SCALE GENOMIC DNA]</scope>
    <source>
        <strain evidence="6 7">CBS 494.80</strain>
    </source>
</reference>
<evidence type="ECO:0000256" key="1">
    <source>
        <dbReference type="ARBA" id="ARBA00022630"/>
    </source>
</evidence>
<dbReference type="Gene3D" id="3.90.700.10">
    <property type="entry name" value="Succinate dehydrogenase/fumarate reductase flavoprotein, catalytic domain"/>
    <property type="match status" value="1"/>
</dbReference>
<keyword evidence="3 4" id="KW-0560">Oxidoreductase</keyword>
<feature type="domain" description="FAD-dependent oxidoreductase 2 FAD-binding" evidence="5">
    <location>
        <begin position="16"/>
        <end position="465"/>
    </location>
</feature>
<evidence type="ECO:0000256" key="3">
    <source>
        <dbReference type="ARBA" id="ARBA00023002"/>
    </source>
</evidence>
<dbReference type="Pfam" id="PF00890">
    <property type="entry name" value="FAD_binding_2"/>
    <property type="match status" value="1"/>
</dbReference>
<comment type="caution">
    <text evidence="6">The sequence shown here is derived from an EMBL/GenBank/DDBJ whole genome shotgun (WGS) entry which is preliminary data.</text>
</comment>
<protein>
    <recommendedName>
        <fullName evidence="4">Fumarate reductase</fullName>
        <ecNumber evidence="4">1.3.1.6</ecNumber>
    </recommendedName>
</protein>
<dbReference type="InterPro" id="IPR036188">
    <property type="entry name" value="FAD/NAD-bd_sf"/>
</dbReference>
<comment type="cofactor">
    <cofactor evidence="4">
        <name>FAD</name>
        <dbReference type="ChEBI" id="CHEBI:57692"/>
    </cofactor>
    <text evidence="4">Binds 1 FAD per monomer.</text>
</comment>
<sequence length="488" mass="51393">MSTTTTTAAPKSSATAIVIGSGLAGLSASSQLLHHSIPVHLLERSPKPGGNSMKASSGINGAPTPYQHLIFPNEAADTAFYADTIKSAGPVLLNSRKSEREKMIETLTGQSRGAVEWLVEEMGVDLSVVARLGGHSVARTHRGAGRTPPGAAIVSTLLGKLKANPGFRLETGCTVVRVLKEKDVVVGVEYVSKEEGGAEEVKVLHGPVVFATGGFAGDANGMLALYRPDLKGYPSTNDAKPGSQKLLTDVGAQVLDMEMVQVHPTAFVDPKDVNNPVKFLAAEMLRGEGGLMIDAQGRRFVDEMLTRKVVTDAVTALPEMAGEGDGPRMWDVMIVLDESVYEKAKSHVDFYLWKGLMRKTTISDLGAGAGALESIKSFSAAASGKIVDPFGRSSFGHWNLVDPIPESVVYVGRVTPAVHFTMGGVVINERAEVLAVGDKNIEGLWAAGEVTGGVHGENRLGGSSLLECVVFGRTAGDEVARSLSVVKP</sequence>
<dbReference type="SUPFAM" id="SSF56425">
    <property type="entry name" value="Succinate dehydrogenase/fumarate reductase flavoprotein, catalytic domain"/>
    <property type="match status" value="1"/>
</dbReference>
<name>A0ABR4D1F8_9HELO</name>
<comment type="similarity">
    <text evidence="4">Belongs to the FAD-dependent oxidoreductase 2 family. FRD/SDH subfamily.</text>
</comment>
<evidence type="ECO:0000313" key="7">
    <source>
        <dbReference type="Proteomes" id="UP001595075"/>
    </source>
</evidence>
<dbReference type="EC" id="1.3.1.6" evidence="4"/>
<keyword evidence="2 4" id="KW-0274">FAD</keyword>
<dbReference type="NCBIfam" id="TIGR01813">
    <property type="entry name" value="flavo_cyto_c"/>
    <property type="match status" value="1"/>
</dbReference>
<dbReference type="EMBL" id="JAZHXI010000001">
    <property type="protein sequence ID" value="KAL2075169.1"/>
    <property type="molecule type" value="Genomic_DNA"/>
</dbReference>
<organism evidence="6 7">
    <name type="scientific">Oculimacula yallundae</name>
    <dbReference type="NCBI Taxonomy" id="86028"/>
    <lineage>
        <taxon>Eukaryota</taxon>
        <taxon>Fungi</taxon>
        <taxon>Dikarya</taxon>
        <taxon>Ascomycota</taxon>
        <taxon>Pezizomycotina</taxon>
        <taxon>Leotiomycetes</taxon>
        <taxon>Helotiales</taxon>
        <taxon>Ploettnerulaceae</taxon>
        <taxon>Oculimacula</taxon>
    </lineage>
</organism>
<dbReference type="SUPFAM" id="SSF51905">
    <property type="entry name" value="FAD/NAD(P)-binding domain"/>
    <property type="match status" value="1"/>
</dbReference>
<dbReference type="InterPro" id="IPR050315">
    <property type="entry name" value="FAD-oxidoreductase_2"/>
</dbReference>
<comment type="function">
    <text evidence="4">Irreversibly catalyzes the reduction of fumarate to succinate.</text>
</comment>
<keyword evidence="1 4" id="KW-0285">Flavoprotein</keyword>
<evidence type="ECO:0000259" key="5">
    <source>
        <dbReference type="Pfam" id="PF00890"/>
    </source>
</evidence>
<accession>A0ABR4D1F8</accession>
<dbReference type="PANTHER" id="PTHR43400">
    <property type="entry name" value="FUMARATE REDUCTASE"/>
    <property type="match status" value="1"/>
</dbReference>
<evidence type="ECO:0000256" key="4">
    <source>
        <dbReference type="RuleBase" id="RU366062"/>
    </source>
</evidence>
<comment type="catalytic activity">
    <reaction evidence="4">
        <text>succinate + NAD(+) = fumarate + NADH + H(+)</text>
        <dbReference type="Rhea" id="RHEA:18281"/>
        <dbReference type="ChEBI" id="CHEBI:15378"/>
        <dbReference type="ChEBI" id="CHEBI:29806"/>
        <dbReference type="ChEBI" id="CHEBI:30031"/>
        <dbReference type="ChEBI" id="CHEBI:57540"/>
        <dbReference type="ChEBI" id="CHEBI:57945"/>
        <dbReference type="EC" id="1.3.1.6"/>
    </reaction>
</comment>
<dbReference type="InterPro" id="IPR027477">
    <property type="entry name" value="Succ_DH/fumarate_Rdtase_cat_sf"/>
</dbReference>
<proteinExistence type="inferred from homology"/>
<keyword evidence="7" id="KW-1185">Reference proteome</keyword>
<evidence type="ECO:0000313" key="6">
    <source>
        <dbReference type="EMBL" id="KAL2075169.1"/>
    </source>
</evidence>
<evidence type="ECO:0000256" key="2">
    <source>
        <dbReference type="ARBA" id="ARBA00022827"/>
    </source>
</evidence>
<dbReference type="InterPro" id="IPR003953">
    <property type="entry name" value="FAD-dep_OxRdtase_2_FAD-bd"/>
</dbReference>
<dbReference type="Gene3D" id="3.50.50.60">
    <property type="entry name" value="FAD/NAD(P)-binding domain"/>
    <property type="match status" value="1"/>
</dbReference>
<dbReference type="Proteomes" id="UP001595075">
    <property type="component" value="Unassembled WGS sequence"/>
</dbReference>
<gene>
    <name evidence="6" type="ORF">VTL71DRAFT_111</name>
</gene>